<dbReference type="InterPro" id="IPR043128">
    <property type="entry name" value="Rev_trsase/Diguanyl_cyclase"/>
</dbReference>
<dbReference type="PANTHER" id="PTHR44757">
    <property type="entry name" value="DIGUANYLATE CYCLASE DGCP"/>
    <property type="match status" value="1"/>
</dbReference>
<dbReference type="InterPro" id="IPR000014">
    <property type="entry name" value="PAS"/>
</dbReference>
<dbReference type="Gene3D" id="3.30.450.20">
    <property type="entry name" value="PAS domain"/>
    <property type="match status" value="2"/>
</dbReference>
<evidence type="ECO:0000259" key="2">
    <source>
        <dbReference type="PROSITE" id="PS50887"/>
    </source>
</evidence>
<dbReference type="InterPro" id="IPR052155">
    <property type="entry name" value="Biofilm_reg_signaling"/>
</dbReference>
<evidence type="ECO:0008006" key="5">
    <source>
        <dbReference type="Google" id="ProtNLM"/>
    </source>
</evidence>
<dbReference type="SUPFAM" id="SSF55785">
    <property type="entry name" value="PYP-like sensor domain (PAS domain)"/>
    <property type="match status" value="2"/>
</dbReference>
<proteinExistence type="predicted"/>
<dbReference type="Proteomes" id="UP000234845">
    <property type="component" value="Unassembled WGS sequence"/>
</dbReference>
<keyword evidence="4" id="KW-1185">Reference proteome</keyword>
<dbReference type="NCBIfam" id="TIGR00229">
    <property type="entry name" value="sensory_box"/>
    <property type="match status" value="1"/>
</dbReference>
<feature type="domain" description="GGDEF" evidence="2">
    <location>
        <begin position="293"/>
        <end position="418"/>
    </location>
</feature>
<reference evidence="4" key="1">
    <citation type="submission" date="2017-11" db="EMBL/GenBank/DDBJ databases">
        <title>The draft genome sequence of Chromatocurvus sp. F02.</title>
        <authorList>
            <person name="Du Z.-J."/>
            <person name="Chang Y.-Q."/>
        </authorList>
    </citation>
    <scope>NUCLEOTIDE SEQUENCE [LARGE SCALE GENOMIC DNA]</scope>
    <source>
        <strain evidence="4">F02</strain>
    </source>
</reference>
<feature type="domain" description="PAS" evidence="1">
    <location>
        <begin position="141"/>
        <end position="207"/>
    </location>
</feature>
<name>A0A2N5Y5M7_9GAMM</name>
<dbReference type="PANTHER" id="PTHR44757:SF2">
    <property type="entry name" value="BIOFILM ARCHITECTURE MAINTENANCE PROTEIN MBAA"/>
    <property type="match status" value="1"/>
</dbReference>
<dbReference type="Pfam" id="PF08447">
    <property type="entry name" value="PAS_3"/>
    <property type="match status" value="1"/>
</dbReference>
<dbReference type="NCBIfam" id="TIGR00254">
    <property type="entry name" value="GGDEF"/>
    <property type="match status" value="1"/>
</dbReference>
<dbReference type="PROSITE" id="PS50112">
    <property type="entry name" value="PAS"/>
    <property type="match status" value="1"/>
</dbReference>
<comment type="caution">
    <text evidence="3">The sequence shown here is derived from an EMBL/GenBank/DDBJ whole genome shotgun (WGS) entry which is preliminary data.</text>
</comment>
<dbReference type="InterPro" id="IPR029787">
    <property type="entry name" value="Nucleotide_cyclase"/>
</dbReference>
<dbReference type="InterPro" id="IPR013655">
    <property type="entry name" value="PAS_fold_3"/>
</dbReference>
<dbReference type="SMART" id="SM00267">
    <property type="entry name" value="GGDEF"/>
    <property type="match status" value="1"/>
</dbReference>
<dbReference type="CDD" id="cd00130">
    <property type="entry name" value="PAS"/>
    <property type="match status" value="1"/>
</dbReference>
<accession>A0A2N5Y5M7</accession>
<dbReference type="EMBL" id="PKLZ01000002">
    <property type="protein sequence ID" value="PLW83700.1"/>
    <property type="molecule type" value="Genomic_DNA"/>
</dbReference>
<gene>
    <name evidence="3" type="ORF">CWI75_04980</name>
</gene>
<dbReference type="PROSITE" id="PS50887">
    <property type="entry name" value="GGDEF"/>
    <property type="match status" value="1"/>
</dbReference>
<protein>
    <recommendedName>
        <fullName evidence="5">GGDEF domain-containing protein</fullName>
    </recommendedName>
</protein>
<evidence type="ECO:0000313" key="3">
    <source>
        <dbReference type="EMBL" id="PLW83700.1"/>
    </source>
</evidence>
<dbReference type="InterPro" id="IPR035965">
    <property type="entry name" value="PAS-like_dom_sf"/>
</dbReference>
<dbReference type="Pfam" id="PF00990">
    <property type="entry name" value="GGDEF"/>
    <property type="match status" value="1"/>
</dbReference>
<dbReference type="Gene3D" id="3.30.70.270">
    <property type="match status" value="1"/>
</dbReference>
<dbReference type="SUPFAM" id="SSF55073">
    <property type="entry name" value="Nucleotide cyclase"/>
    <property type="match status" value="1"/>
</dbReference>
<evidence type="ECO:0000313" key="4">
    <source>
        <dbReference type="Proteomes" id="UP000234845"/>
    </source>
</evidence>
<evidence type="ECO:0000259" key="1">
    <source>
        <dbReference type="PROSITE" id="PS50112"/>
    </source>
</evidence>
<dbReference type="CDD" id="cd01949">
    <property type="entry name" value="GGDEF"/>
    <property type="match status" value="1"/>
</dbReference>
<sequence length="418" mass="45671">MRSGFPKFRATDDSSTLMLPSEILDTLSEPIVRYQADTGKLRYCNQAWANIHTGLPATFIGRLLDEFLRAQDLAALKLLTGKLAPGKAVAIKGGLEFINRPRDDFYAWSAQSITAGDNADIILVGRDISDQISMRDEFSAQIASFRELADRSADVVFRLQMLPEPHFDYMSPSVETLTGYPAEELRDLSRFLDILHREDREHLQAVLAGGQTIGECYDLRFIRRDGISITGEIKVTLLSNGLLGVGRDVTETRKLQGKLAALALRDPLTGLANRRLLDEVFAIALQRADRSGQALAVALLDMDGFKEINDTYGHEAGDALLVETAKRLSTTVREADVVARIGGDEFVILHEAGADTVGTGLRDRLVQALSLPVDIGGGVMVRCPASIGVVDTHCFGLDAAKLLAAADAAMYEVKRKRD</sequence>
<dbReference type="InterPro" id="IPR000160">
    <property type="entry name" value="GGDEF_dom"/>
</dbReference>
<dbReference type="Pfam" id="PF13188">
    <property type="entry name" value="PAS_8"/>
    <property type="match status" value="1"/>
</dbReference>
<dbReference type="AlphaFoldDB" id="A0A2N5Y5M7"/>
<organism evidence="3 4">
    <name type="scientific">Kineobactrum sediminis</name>
    <dbReference type="NCBI Taxonomy" id="1905677"/>
    <lineage>
        <taxon>Bacteria</taxon>
        <taxon>Pseudomonadati</taxon>
        <taxon>Pseudomonadota</taxon>
        <taxon>Gammaproteobacteria</taxon>
        <taxon>Cellvibrionales</taxon>
        <taxon>Halieaceae</taxon>
        <taxon>Kineobactrum</taxon>
    </lineage>
</organism>
<dbReference type="SMART" id="SM00091">
    <property type="entry name" value="PAS"/>
    <property type="match status" value="2"/>
</dbReference>